<sequence>QPDTPIPANLTVPSGNCFKILLYGRGVQIYQCVTSGSSGSWSQVGPDAYLINNNKTENFTSKFEVAHHYFQQTPVNGGIITWQSLVKGDNSLVIAKKISQSPSPDGPENVPWLETQTTSNQGEGTFSNITYVLRINTKGGVAPPATQCGTTYSNGRNGQKSEFYLDHWPESAYNGYAV</sequence>
<dbReference type="Pfam" id="PF11937">
    <property type="entry name" value="DUF3455"/>
    <property type="match status" value="1"/>
</dbReference>
<keyword evidence="2" id="KW-1185">Reference proteome</keyword>
<dbReference type="EMBL" id="CAJVPY010015205">
    <property type="protein sequence ID" value="CAG8750506.1"/>
    <property type="molecule type" value="Genomic_DNA"/>
</dbReference>
<comment type="caution">
    <text evidence="1">The sequence shown here is derived from an EMBL/GenBank/DDBJ whole genome shotgun (WGS) entry which is preliminary data.</text>
</comment>
<reference evidence="1" key="1">
    <citation type="submission" date="2021-06" db="EMBL/GenBank/DDBJ databases">
        <authorList>
            <person name="Kallberg Y."/>
            <person name="Tangrot J."/>
            <person name="Rosling A."/>
        </authorList>
    </citation>
    <scope>NUCLEOTIDE SEQUENCE</scope>
    <source>
        <strain evidence="1">MA453B</strain>
    </source>
</reference>
<organism evidence="1 2">
    <name type="scientific">Dentiscutata erythropus</name>
    <dbReference type="NCBI Taxonomy" id="1348616"/>
    <lineage>
        <taxon>Eukaryota</taxon>
        <taxon>Fungi</taxon>
        <taxon>Fungi incertae sedis</taxon>
        <taxon>Mucoromycota</taxon>
        <taxon>Glomeromycotina</taxon>
        <taxon>Glomeromycetes</taxon>
        <taxon>Diversisporales</taxon>
        <taxon>Gigasporaceae</taxon>
        <taxon>Dentiscutata</taxon>
    </lineage>
</organism>
<dbReference type="OrthoDB" id="1859733at2759"/>
<proteinExistence type="predicted"/>
<feature type="non-terminal residue" evidence="1">
    <location>
        <position position="1"/>
    </location>
</feature>
<dbReference type="PANTHER" id="PTHR35567">
    <property type="entry name" value="MALATE DEHYDROGENASE (AFU_ORTHOLOGUE AFUA_2G13800)"/>
    <property type="match status" value="1"/>
</dbReference>
<dbReference type="AlphaFoldDB" id="A0A9N9IVU9"/>
<evidence type="ECO:0000313" key="2">
    <source>
        <dbReference type="Proteomes" id="UP000789405"/>
    </source>
</evidence>
<gene>
    <name evidence="1" type="ORF">DERYTH_LOCUS16847</name>
</gene>
<evidence type="ECO:0000313" key="1">
    <source>
        <dbReference type="EMBL" id="CAG8750506.1"/>
    </source>
</evidence>
<dbReference type="PANTHER" id="PTHR35567:SF1">
    <property type="entry name" value="CONSERVED FUNGAL PROTEIN (AFU_ORTHOLOGUE AFUA_1G14230)"/>
    <property type="match status" value="1"/>
</dbReference>
<name>A0A9N9IVU9_9GLOM</name>
<dbReference type="Proteomes" id="UP000789405">
    <property type="component" value="Unassembled WGS sequence"/>
</dbReference>
<accession>A0A9N9IVU9</accession>
<dbReference type="InterPro" id="IPR021851">
    <property type="entry name" value="DUF3455"/>
</dbReference>
<protein>
    <submittedName>
        <fullName evidence="1">19784_t:CDS:1</fullName>
    </submittedName>
</protein>